<dbReference type="AlphaFoldDB" id="A0A7C9HGP3"/>
<sequence length="341" mass="37992">MKLLSKIVFFISVNLSCPSIAQVPTLVRVNPQHYFHQNLPKGNYSGLTWLGGNSYAVVSDKAERSGFFIFHIQLDSITGDIRNITSDGFRASSDGNHDEEGIAFFPKDSTIFISREADNSILEYDLHGQLTGRRLKVPSIFNGSTAQYGFEALTYNKKTHLFWTTSESTLRCDGAQANPQNQVCNRLRLQSFDENLLPQTEYAYRMDSPKTKKNASNYAMGVPALTALNDGRLLVLEREFLVTQGKLGSFVINKIYCVNPNVGIPVSPDTALQSDSPYLAKTLIAEWKTTLSLFCQDLANYEGMCLGPQLANGSQVLVLCADSQNQYGGVLRDWFRTIVIR</sequence>
<feature type="signal peptide" evidence="1">
    <location>
        <begin position="1"/>
        <end position="21"/>
    </location>
</feature>
<feature type="domain" description="Phytase-like" evidence="2">
    <location>
        <begin position="42"/>
        <end position="322"/>
    </location>
</feature>
<keyword evidence="1" id="KW-0732">Signal</keyword>
<reference evidence="3 4" key="1">
    <citation type="submission" date="2019-09" db="EMBL/GenBank/DDBJ databases">
        <title>Prevotella A2879 sp. nov., isolated from an abscess of a patient.</title>
        <authorList>
            <person name="Buhl M."/>
            <person name="Oberhettinger P."/>
        </authorList>
    </citation>
    <scope>NUCLEOTIDE SEQUENCE [LARGE SCALE GENOMIC DNA]</scope>
    <source>
        <strain evidence="3 4">A2879</strain>
    </source>
</reference>
<protein>
    <submittedName>
        <fullName evidence="3">Esterase-like activity of phytase family protein</fullName>
    </submittedName>
</protein>
<comment type="caution">
    <text evidence="3">The sequence shown here is derived from an EMBL/GenBank/DDBJ whole genome shotgun (WGS) entry which is preliminary data.</text>
</comment>
<evidence type="ECO:0000259" key="2">
    <source>
        <dbReference type="Pfam" id="PF13449"/>
    </source>
</evidence>
<accession>A0A7C9HGP3</accession>
<organism evidence="3 4">
    <name type="scientific">Prevotella vespertina</name>
    <dbReference type="NCBI Taxonomy" id="2608404"/>
    <lineage>
        <taxon>Bacteria</taxon>
        <taxon>Pseudomonadati</taxon>
        <taxon>Bacteroidota</taxon>
        <taxon>Bacteroidia</taxon>
        <taxon>Bacteroidales</taxon>
        <taxon>Prevotellaceae</taxon>
        <taxon>Prevotella</taxon>
    </lineage>
</organism>
<evidence type="ECO:0000256" key="1">
    <source>
        <dbReference type="SAM" id="SignalP"/>
    </source>
</evidence>
<keyword evidence="4" id="KW-1185">Reference proteome</keyword>
<evidence type="ECO:0000313" key="4">
    <source>
        <dbReference type="Proteomes" id="UP000482295"/>
    </source>
</evidence>
<dbReference type="SUPFAM" id="SSF50956">
    <property type="entry name" value="Thermostable phytase (3-phytase)"/>
    <property type="match status" value="1"/>
</dbReference>
<feature type="chain" id="PRO_5028816738" evidence="1">
    <location>
        <begin position="22"/>
        <end position="341"/>
    </location>
</feature>
<dbReference type="EMBL" id="VVIQ01000008">
    <property type="protein sequence ID" value="MUL28286.1"/>
    <property type="molecule type" value="Genomic_DNA"/>
</dbReference>
<dbReference type="Pfam" id="PF13449">
    <property type="entry name" value="Phytase-like"/>
    <property type="match status" value="1"/>
</dbReference>
<proteinExistence type="predicted"/>
<gene>
    <name evidence="3" type="ORF">F0475_08220</name>
</gene>
<dbReference type="Proteomes" id="UP000482295">
    <property type="component" value="Unassembled WGS sequence"/>
</dbReference>
<name>A0A7C9HGP3_9BACT</name>
<evidence type="ECO:0000313" key="3">
    <source>
        <dbReference type="EMBL" id="MUL28286.1"/>
    </source>
</evidence>
<dbReference type="InterPro" id="IPR027372">
    <property type="entry name" value="Phytase-like_dom"/>
</dbReference>